<proteinExistence type="predicted"/>
<reference evidence="1" key="1">
    <citation type="journal article" date="2014" name="Front. Microbiol.">
        <title>High frequency of phylogenetically diverse reductive dehalogenase-homologous genes in deep subseafloor sedimentary metagenomes.</title>
        <authorList>
            <person name="Kawai M."/>
            <person name="Futagami T."/>
            <person name="Toyoda A."/>
            <person name="Takaki Y."/>
            <person name="Nishi S."/>
            <person name="Hori S."/>
            <person name="Arai W."/>
            <person name="Tsubouchi T."/>
            <person name="Morono Y."/>
            <person name="Uchiyama I."/>
            <person name="Ito T."/>
            <person name="Fujiyama A."/>
            <person name="Inagaki F."/>
            <person name="Takami H."/>
        </authorList>
    </citation>
    <scope>NUCLEOTIDE SEQUENCE</scope>
    <source>
        <strain evidence="1">Expedition CK06-06</strain>
    </source>
</reference>
<dbReference type="EMBL" id="BARS01008805">
    <property type="protein sequence ID" value="GAF67364.1"/>
    <property type="molecule type" value="Genomic_DNA"/>
</dbReference>
<accession>X0REK1</accession>
<dbReference type="SUPFAM" id="SSF46894">
    <property type="entry name" value="C-terminal effector domain of the bipartite response regulators"/>
    <property type="match status" value="1"/>
</dbReference>
<name>X0REK1_9ZZZZ</name>
<gene>
    <name evidence="1" type="ORF">S01H1_16707</name>
</gene>
<dbReference type="GO" id="GO:0006355">
    <property type="term" value="P:regulation of DNA-templated transcription"/>
    <property type="evidence" value="ECO:0007669"/>
    <property type="project" value="InterPro"/>
</dbReference>
<sequence length="152" mass="17477">MMARWWDGWTLRQVAEEHGISRQRVHVLLMSVACTRKVRDLADTDGTDSGHRARADHVDRAWELLSHRIAHRLTPRQRGVLAWRTQGLVPIDIARRMGCRVQTVHDLLVAARRQLTRMETSGLRRRNRQDVPTLEPIDIEALISNVGPHGHP</sequence>
<evidence type="ECO:0000313" key="1">
    <source>
        <dbReference type="EMBL" id="GAF67364.1"/>
    </source>
</evidence>
<dbReference type="Gene3D" id="1.10.10.10">
    <property type="entry name" value="Winged helix-like DNA-binding domain superfamily/Winged helix DNA-binding domain"/>
    <property type="match status" value="1"/>
</dbReference>
<organism evidence="1">
    <name type="scientific">marine sediment metagenome</name>
    <dbReference type="NCBI Taxonomy" id="412755"/>
    <lineage>
        <taxon>unclassified sequences</taxon>
        <taxon>metagenomes</taxon>
        <taxon>ecological metagenomes</taxon>
    </lineage>
</organism>
<dbReference type="InterPro" id="IPR016032">
    <property type="entry name" value="Sig_transdc_resp-reg_C-effctor"/>
</dbReference>
<dbReference type="AlphaFoldDB" id="X0REK1"/>
<comment type="caution">
    <text evidence="1">The sequence shown here is derived from an EMBL/GenBank/DDBJ whole genome shotgun (WGS) entry which is preliminary data.</text>
</comment>
<protein>
    <submittedName>
        <fullName evidence="1">Uncharacterized protein</fullName>
    </submittedName>
</protein>
<dbReference type="InterPro" id="IPR036388">
    <property type="entry name" value="WH-like_DNA-bd_sf"/>
</dbReference>
<dbReference type="GO" id="GO:0003677">
    <property type="term" value="F:DNA binding"/>
    <property type="evidence" value="ECO:0007669"/>
    <property type="project" value="InterPro"/>
</dbReference>